<dbReference type="STRING" id="1003.SAMN04488541_1001101"/>
<reference evidence="1 2" key="1">
    <citation type="submission" date="2016-10" db="EMBL/GenBank/DDBJ databases">
        <authorList>
            <person name="de Groot N.N."/>
        </authorList>
    </citation>
    <scope>NUCLEOTIDE SEQUENCE [LARGE SCALE GENOMIC DNA]</scope>
    <source>
        <strain>GEY</strain>
        <strain evidence="2">DSM 9560</strain>
    </source>
</reference>
<accession>A0A1I2AAT1</accession>
<dbReference type="Pfam" id="PF09674">
    <property type="entry name" value="DUF2400"/>
    <property type="match status" value="1"/>
</dbReference>
<dbReference type="Proteomes" id="UP000199513">
    <property type="component" value="Unassembled WGS sequence"/>
</dbReference>
<sequence>MNLKAFLDEKVAQYNQPNFIEHDPIQIPHLFSQKQDIEIAGLFAAVLAWGQRVTIIKKCKELLSLMDYTPFDFIRNHQANDLKPFLKFKHRTFNDIDTLYFIHFLKNFYAEHDSLESAFLYKEKVMSMKEALIHFHRLFFSLEDSPLRTRKHISTPERKSACKRLNMYLRWMVRKDNKGVDFGLWEKIAPQYLICPLDVHVERVARKLHLLTRPQTDWEAAIELTENLKKLDPQDPVKYDFALFGLGLEKF</sequence>
<name>A0A1I2AAT1_9BACT</name>
<evidence type="ECO:0000313" key="1">
    <source>
        <dbReference type="EMBL" id="SFE41145.1"/>
    </source>
</evidence>
<dbReference type="InterPro" id="IPR014127">
    <property type="entry name" value="CHP02757"/>
</dbReference>
<gene>
    <name evidence="1" type="ORF">SAMN04488541_1001101</name>
</gene>
<protein>
    <submittedName>
        <fullName evidence="1">TIGR02757 family protein</fullName>
    </submittedName>
</protein>
<organism evidence="1 2">
    <name type="scientific">Thermoflexibacter ruber</name>
    <dbReference type="NCBI Taxonomy" id="1003"/>
    <lineage>
        <taxon>Bacteria</taxon>
        <taxon>Pseudomonadati</taxon>
        <taxon>Bacteroidota</taxon>
        <taxon>Cytophagia</taxon>
        <taxon>Cytophagales</taxon>
        <taxon>Thermoflexibacteraceae</taxon>
        <taxon>Thermoflexibacter</taxon>
    </lineage>
</organism>
<evidence type="ECO:0000313" key="2">
    <source>
        <dbReference type="Proteomes" id="UP000199513"/>
    </source>
</evidence>
<dbReference type="RefSeq" id="WP_091538285.1">
    <property type="nucleotide sequence ID" value="NZ_FONY01000001.1"/>
</dbReference>
<dbReference type="EMBL" id="FONY01000001">
    <property type="protein sequence ID" value="SFE41145.1"/>
    <property type="molecule type" value="Genomic_DNA"/>
</dbReference>
<proteinExistence type="predicted"/>
<dbReference type="NCBIfam" id="TIGR02757">
    <property type="entry name" value="TIGR02757 family protein"/>
    <property type="match status" value="1"/>
</dbReference>
<keyword evidence="2" id="KW-1185">Reference proteome</keyword>
<dbReference type="OrthoDB" id="9773332at2"/>
<dbReference type="AlphaFoldDB" id="A0A1I2AAT1"/>